<evidence type="ECO:0000313" key="4">
    <source>
        <dbReference type="Proteomes" id="UP000223968"/>
    </source>
</evidence>
<dbReference type="Pfam" id="PF00797">
    <property type="entry name" value="Acetyltransf_2"/>
    <property type="match status" value="1"/>
</dbReference>
<evidence type="ECO:0000313" key="3">
    <source>
        <dbReference type="EMBL" id="PGH08501.1"/>
    </source>
</evidence>
<sequence>MASERPTFTREQLAKYIGLIYNCPAGQELTKLLELEEIIQQDPLGALTAIQQRQLSAIPFSNVGVHYSQHHTISLDPDQVFHKLVERKLGGYCMEATNLLAIAIRSLGYQVYTTGGRVSNSFSGPNPTRDFGGWAHMLLLVTIEGKKFMLDVGFGPNGPTRPVPLEDDKPTTSIAPAQMRLTNDNISPNIDRSQRLWIFQTRPNSQSEWQDVYCFYEIEFLPPDYEIMNFATSQRRTSMFTNKLVCARYLLNEAEDDIMGMLSLIGADLKRNINGNIEKFATLKSEAERISALEKWFNIHLHQMEVRGIRGTAVEIRESVT</sequence>
<accession>A0A2B7XI99</accession>
<keyword evidence="2" id="KW-0808">Transferase</keyword>
<dbReference type="Gene3D" id="3.30.2140.20">
    <property type="match status" value="1"/>
</dbReference>
<name>A0A2B7XI99_9EURO</name>
<protein>
    <submittedName>
        <fullName evidence="3">Uncharacterized protein</fullName>
    </submittedName>
</protein>
<evidence type="ECO:0000256" key="1">
    <source>
        <dbReference type="ARBA" id="ARBA00006547"/>
    </source>
</evidence>
<comment type="caution">
    <text evidence="3">The sequence shown here is derived from an EMBL/GenBank/DDBJ whole genome shotgun (WGS) entry which is preliminary data.</text>
</comment>
<dbReference type="SUPFAM" id="SSF54001">
    <property type="entry name" value="Cysteine proteinases"/>
    <property type="match status" value="1"/>
</dbReference>
<dbReference type="GO" id="GO:0016407">
    <property type="term" value="F:acetyltransferase activity"/>
    <property type="evidence" value="ECO:0007669"/>
    <property type="project" value="InterPro"/>
</dbReference>
<organism evidence="3 4">
    <name type="scientific">Helicocarpus griseus UAMH5409</name>
    <dbReference type="NCBI Taxonomy" id="1447875"/>
    <lineage>
        <taxon>Eukaryota</taxon>
        <taxon>Fungi</taxon>
        <taxon>Dikarya</taxon>
        <taxon>Ascomycota</taxon>
        <taxon>Pezizomycotina</taxon>
        <taxon>Eurotiomycetes</taxon>
        <taxon>Eurotiomycetidae</taxon>
        <taxon>Onygenales</taxon>
        <taxon>Ajellomycetaceae</taxon>
        <taxon>Helicocarpus</taxon>
    </lineage>
</organism>
<comment type="similarity">
    <text evidence="1 2">Belongs to the arylamine N-acetyltransferase family.</text>
</comment>
<dbReference type="PRINTS" id="PR01543">
    <property type="entry name" value="ANATRNSFRASE"/>
</dbReference>
<reference evidence="3 4" key="1">
    <citation type="submission" date="2017-10" db="EMBL/GenBank/DDBJ databases">
        <title>Comparative genomics in systemic dimorphic fungi from Ajellomycetaceae.</title>
        <authorList>
            <person name="Munoz J.F."/>
            <person name="Mcewen J.G."/>
            <person name="Clay O.K."/>
            <person name="Cuomo C.A."/>
        </authorList>
    </citation>
    <scope>NUCLEOTIDE SEQUENCE [LARGE SCALE GENOMIC DNA]</scope>
    <source>
        <strain evidence="3 4">UAMH5409</strain>
    </source>
</reference>
<dbReference type="OrthoDB" id="10260017at2759"/>
<dbReference type="InterPro" id="IPR053710">
    <property type="entry name" value="Arylamine_NAT_domain_sf"/>
</dbReference>
<keyword evidence="4" id="KW-1185">Reference proteome</keyword>
<keyword evidence="2" id="KW-0012">Acyltransferase</keyword>
<dbReference type="Proteomes" id="UP000223968">
    <property type="component" value="Unassembled WGS sequence"/>
</dbReference>
<dbReference type="AlphaFoldDB" id="A0A2B7XI99"/>
<proteinExistence type="inferred from homology"/>
<dbReference type="STRING" id="1447875.A0A2B7XI99"/>
<dbReference type="PANTHER" id="PTHR11786:SF0">
    <property type="entry name" value="ARYLAMINE N-ACETYLTRANSFERASE 4-RELATED"/>
    <property type="match status" value="1"/>
</dbReference>
<dbReference type="InterPro" id="IPR001447">
    <property type="entry name" value="Arylamine_N-AcTrfase"/>
</dbReference>
<dbReference type="InterPro" id="IPR038765">
    <property type="entry name" value="Papain-like_cys_pep_sf"/>
</dbReference>
<gene>
    <name evidence="3" type="ORF">AJ79_05991</name>
</gene>
<evidence type="ECO:0000256" key="2">
    <source>
        <dbReference type="RuleBase" id="RU003452"/>
    </source>
</evidence>
<dbReference type="EMBL" id="PDNB01000101">
    <property type="protein sequence ID" value="PGH08501.1"/>
    <property type="molecule type" value="Genomic_DNA"/>
</dbReference>
<dbReference type="PANTHER" id="PTHR11786">
    <property type="entry name" value="N-HYDROXYARYLAMINE O-ACETYLTRANSFERASE"/>
    <property type="match status" value="1"/>
</dbReference>